<dbReference type="EMBL" id="SJZI01000047">
    <property type="protein sequence ID" value="TCJ13106.1"/>
    <property type="molecule type" value="Genomic_DNA"/>
</dbReference>
<dbReference type="SUPFAM" id="SSF53448">
    <property type="entry name" value="Nucleotide-diphospho-sugar transferases"/>
    <property type="match status" value="1"/>
</dbReference>
<evidence type="ECO:0000313" key="2">
    <source>
        <dbReference type="EMBL" id="TCJ13106.1"/>
    </source>
</evidence>
<organism evidence="2 3">
    <name type="scientific">Flaviaesturariibacter flavus</name>
    <dbReference type="NCBI Taxonomy" id="2502780"/>
    <lineage>
        <taxon>Bacteria</taxon>
        <taxon>Pseudomonadati</taxon>
        <taxon>Bacteroidota</taxon>
        <taxon>Chitinophagia</taxon>
        <taxon>Chitinophagales</taxon>
        <taxon>Chitinophagaceae</taxon>
        <taxon>Flaviaestuariibacter</taxon>
    </lineage>
</organism>
<dbReference type="InterPro" id="IPR001173">
    <property type="entry name" value="Glyco_trans_2-like"/>
</dbReference>
<dbReference type="PANTHER" id="PTHR22916:SF3">
    <property type="entry name" value="UDP-GLCNAC:BETAGAL BETA-1,3-N-ACETYLGLUCOSAMINYLTRANSFERASE-LIKE PROTEIN 1"/>
    <property type="match status" value="1"/>
</dbReference>
<accession>A0A4V2NVE4</accession>
<sequence length="305" mass="35575">MSQPLISVVMCTYNGAAYLREQLDSLVAQTYANLEFVVCDDRSTDDTRAILEEYARDRRFRLFFNEENLGYSKNFARATALARGEYIAFCDQDDIWMHDKIEKLYRGINGHSLVYSDSLLVNAQGESLGKKLSDLRNLVSFSDTRSFALYNMVSGHTMLIERAVLEAGLPIPENAYHDWWFAIIAAGRKGGVYLNEVLAHYRQHDRNVTVNIVTRPEQRRRGLAERWRRYQVALNWMRNIVRVTGGEEQAFHAKLLHLYEQKSKGFSWPLFFFLVRHQELFRYRRKSLLSNLFEARILARGESPE</sequence>
<proteinExistence type="predicted"/>
<dbReference type="GO" id="GO:0016758">
    <property type="term" value="F:hexosyltransferase activity"/>
    <property type="evidence" value="ECO:0007669"/>
    <property type="project" value="UniProtKB-ARBA"/>
</dbReference>
<dbReference type="Proteomes" id="UP000295334">
    <property type="component" value="Unassembled WGS sequence"/>
</dbReference>
<evidence type="ECO:0000313" key="3">
    <source>
        <dbReference type="Proteomes" id="UP000295334"/>
    </source>
</evidence>
<dbReference type="PANTHER" id="PTHR22916">
    <property type="entry name" value="GLYCOSYLTRANSFERASE"/>
    <property type="match status" value="1"/>
</dbReference>
<gene>
    <name evidence="2" type="ORF">EPD60_13635</name>
</gene>
<feature type="domain" description="Glycosyltransferase 2-like" evidence="1">
    <location>
        <begin position="7"/>
        <end position="158"/>
    </location>
</feature>
<dbReference type="RefSeq" id="WP_131450079.1">
    <property type="nucleotide sequence ID" value="NZ_SJZI01000047.1"/>
</dbReference>
<reference evidence="2 3" key="1">
    <citation type="submission" date="2019-03" db="EMBL/GenBank/DDBJ databases">
        <authorList>
            <person name="Kim M.K.M."/>
        </authorList>
    </citation>
    <scope>NUCLEOTIDE SEQUENCE [LARGE SCALE GENOMIC DNA]</scope>
    <source>
        <strain evidence="2 3">17J68-12</strain>
    </source>
</reference>
<keyword evidence="2" id="KW-0808">Transferase</keyword>
<protein>
    <submittedName>
        <fullName evidence="2">Glycosyltransferase family 2 protein</fullName>
    </submittedName>
</protein>
<dbReference type="InterPro" id="IPR029044">
    <property type="entry name" value="Nucleotide-diphossugar_trans"/>
</dbReference>
<name>A0A4V2NVE4_9BACT</name>
<comment type="caution">
    <text evidence="2">The sequence shown here is derived from an EMBL/GenBank/DDBJ whole genome shotgun (WGS) entry which is preliminary data.</text>
</comment>
<dbReference type="OrthoDB" id="9802649at2"/>
<dbReference type="CDD" id="cd04196">
    <property type="entry name" value="GT_2_like_d"/>
    <property type="match status" value="1"/>
</dbReference>
<dbReference type="Pfam" id="PF00535">
    <property type="entry name" value="Glycos_transf_2"/>
    <property type="match status" value="1"/>
</dbReference>
<dbReference type="AlphaFoldDB" id="A0A4V2NVE4"/>
<evidence type="ECO:0000259" key="1">
    <source>
        <dbReference type="Pfam" id="PF00535"/>
    </source>
</evidence>
<keyword evidence="3" id="KW-1185">Reference proteome</keyword>
<dbReference type="Gene3D" id="3.90.550.10">
    <property type="entry name" value="Spore Coat Polysaccharide Biosynthesis Protein SpsA, Chain A"/>
    <property type="match status" value="1"/>
</dbReference>